<keyword evidence="5 9" id="KW-0175">Coiled coil</keyword>
<proteinExistence type="inferred from homology"/>
<feature type="compositionally biased region" description="Polar residues" evidence="10">
    <location>
        <begin position="516"/>
        <end position="533"/>
    </location>
</feature>
<dbReference type="SUPFAM" id="SSF52540">
    <property type="entry name" value="P-loop containing nucleoside triphosphate hydrolases"/>
    <property type="match status" value="1"/>
</dbReference>
<gene>
    <name evidence="12" type="ORF">BaRGS_00017268</name>
</gene>
<dbReference type="PROSITE" id="PS50067">
    <property type="entry name" value="KINESIN_MOTOR_2"/>
    <property type="match status" value="1"/>
</dbReference>
<comment type="subcellular location">
    <subcellularLocation>
        <location evidence="1">Cytoplasm</location>
        <location evidence="1">Cytoskeleton</location>
    </subcellularLocation>
</comment>
<dbReference type="InterPro" id="IPR027417">
    <property type="entry name" value="P-loop_NTPase"/>
</dbReference>
<feature type="compositionally biased region" description="Low complexity" evidence="10">
    <location>
        <begin position="496"/>
        <end position="508"/>
    </location>
</feature>
<accession>A0ABD0KX05</accession>
<feature type="compositionally biased region" description="Polar residues" evidence="10">
    <location>
        <begin position="292"/>
        <end position="317"/>
    </location>
</feature>
<evidence type="ECO:0000256" key="5">
    <source>
        <dbReference type="ARBA" id="ARBA00023054"/>
    </source>
</evidence>
<evidence type="ECO:0000256" key="7">
    <source>
        <dbReference type="ARBA" id="ARBA00023212"/>
    </source>
</evidence>
<comment type="caution">
    <text evidence="12">The sequence shown here is derived from an EMBL/GenBank/DDBJ whole genome shotgun (WGS) entry which is preliminary data.</text>
</comment>
<name>A0ABD0KX05_9CAEN</name>
<dbReference type="EMBL" id="JACVVK020000114">
    <property type="protein sequence ID" value="KAK7491439.1"/>
    <property type="molecule type" value="Genomic_DNA"/>
</dbReference>
<comment type="similarity">
    <text evidence="8">Belongs to the TRAFAC class myosin-kinesin ATPase superfamily. Kinesin family.</text>
</comment>
<dbReference type="InterPro" id="IPR027640">
    <property type="entry name" value="Kinesin-like_fam"/>
</dbReference>
<feature type="region of interest" description="Disordered" evidence="10">
    <location>
        <begin position="567"/>
        <end position="605"/>
    </location>
</feature>
<feature type="compositionally biased region" description="Basic and acidic residues" evidence="10">
    <location>
        <begin position="959"/>
        <end position="969"/>
    </location>
</feature>
<dbReference type="InterPro" id="IPR036961">
    <property type="entry name" value="Kinesin_motor_dom_sf"/>
</dbReference>
<feature type="region of interest" description="Disordered" evidence="10">
    <location>
        <begin position="401"/>
        <end position="421"/>
    </location>
</feature>
<dbReference type="PANTHER" id="PTHR47968:SF36">
    <property type="entry name" value="KINESIN HEAVY CHAIN ISOFORM X1"/>
    <property type="match status" value="1"/>
</dbReference>
<dbReference type="GO" id="GO:0005524">
    <property type="term" value="F:ATP binding"/>
    <property type="evidence" value="ECO:0007669"/>
    <property type="project" value="UniProtKB-UniRule"/>
</dbReference>
<evidence type="ECO:0000256" key="2">
    <source>
        <dbReference type="ARBA" id="ARBA00022701"/>
    </source>
</evidence>
<evidence type="ECO:0000256" key="4">
    <source>
        <dbReference type="ARBA" id="ARBA00022840"/>
    </source>
</evidence>
<feature type="binding site" evidence="8">
    <location>
        <begin position="94"/>
        <end position="101"/>
    </location>
    <ligand>
        <name>ATP</name>
        <dbReference type="ChEBI" id="CHEBI:30616"/>
    </ligand>
</feature>
<feature type="region of interest" description="Disordered" evidence="10">
    <location>
        <begin position="1138"/>
        <end position="1268"/>
    </location>
</feature>
<feature type="compositionally biased region" description="Polar residues" evidence="10">
    <location>
        <begin position="971"/>
        <end position="984"/>
    </location>
</feature>
<dbReference type="Proteomes" id="UP001519460">
    <property type="component" value="Unassembled WGS sequence"/>
</dbReference>
<keyword evidence="3 8" id="KW-0547">Nucleotide-binding</keyword>
<feature type="coiled-coil region" evidence="9">
    <location>
        <begin position="694"/>
        <end position="721"/>
    </location>
</feature>
<evidence type="ECO:0000256" key="8">
    <source>
        <dbReference type="PROSITE-ProRule" id="PRU00283"/>
    </source>
</evidence>
<reference evidence="12 13" key="1">
    <citation type="journal article" date="2023" name="Sci. Data">
        <title>Genome assembly of the Korean intertidal mud-creeper Batillaria attramentaria.</title>
        <authorList>
            <person name="Patra A.K."/>
            <person name="Ho P.T."/>
            <person name="Jun S."/>
            <person name="Lee S.J."/>
            <person name="Kim Y."/>
            <person name="Won Y.J."/>
        </authorList>
    </citation>
    <scope>NUCLEOTIDE SEQUENCE [LARGE SCALE GENOMIC DNA]</scope>
    <source>
        <strain evidence="12">Wonlab-2016</strain>
    </source>
</reference>
<evidence type="ECO:0000256" key="6">
    <source>
        <dbReference type="ARBA" id="ARBA00023175"/>
    </source>
</evidence>
<evidence type="ECO:0000313" key="12">
    <source>
        <dbReference type="EMBL" id="KAK7491439.1"/>
    </source>
</evidence>
<evidence type="ECO:0000256" key="3">
    <source>
        <dbReference type="ARBA" id="ARBA00022741"/>
    </source>
</evidence>
<feature type="region of interest" description="Disordered" evidence="10">
    <location>
        <begin position="821"/>
        <end position="1079"/>
    </location>
</feature>
<feature type="compositionally biased region" description="Polar residues" evidence="10">
    <location>
        <begin position="1016"/>
        <end position="1029"/>
    </location>
</feature>
<evidence type="ECO:0000259" key="11">
    <source>
        <dbReference type="PROSITE" id="PS50067"/>
    </source>
</evidence>
<feature type="compositionally biased region" description="Basic and acidic residues" evidence="10">
    <location>
        <begin position="408"/>
        <end position="421"/>
    </location>
</feature>
<feature type="compositionally biased region" description="Low complexity" evidence="10">
    <location>
        <begin position="993"/>
        <end position="1015"/>
    </location>
</feature>
<keyword evidence="7" id="KW-0206">Cytoskeleton</keyword>
<evidence type="ECO:0000313" key="13">
    <source>
        <dbReference type="Proteomes" id="UP001519460"/>
    </source>
</evidence>
<feature type="region of interest" description="Disordered" evidence="10">
    <location>
        <begin position="292"/>
        <end position="321"/>
    </location>
</feature>
<feature type="compositionally biased region" description="Basic and acidic residues" evidence="10">
    <location>
        <begin position="896"/>
        <end position="910"/>
    </location>
</feature>
<dbReference type="Pfam" id="PF00225">
    <property type="entry name" value="Kinesin"/>
    <property type="match status" value="1"/>
</dbReference>
<keyword evidence="7" id="KW-0963">Cytoplasm</keyword>
<sequence length="1305" mass="145694">MSHIKTYARLKPTEDLYEDYEIQGKKVFSIRVPEFVRDYGASPSKNRTPTISYDFKFERVFDTSVGQEQVYNIAAQEIVTGFLDGYNGTIFAYGQTGTGKTYTVEGNAVRYSDRGLAPRALAQIYKTLEMREGDEIAVHISYLEIYQEVAYDLLSTTARTASPVTVFPKVTVMEGASGTCQIRNLSFHLAPSEDVAHALLLQGQANRKVAETPVNQRSSRSHAVFTIYLSTRKPQSDIITRSKLHLVDLAGSERVAKTGVDGQQLTEAKSINLSLHYLESVIIALQGDLGQTPQRASSANKSNTSIVVPGTRPSSAESGRRHVPYRNSLLTMVLRDSLGGNCLTAMVATFSLELQNLGETLSTCRFAQRVARNEEIDDKTLIQHLKRRVAELESQMACLRMSQQEGGSEQHEDESSSKLTDEDKIACAHVVQEYLAGRITDPVTAGMTSPFKFRECLRILKRMVMNKYFQAKLATNPSTQSPGQSAVNGVHDSVPGDQPSSTGSQGQSGVHGEAGVTSTQTQSGQDTANSNTQEDSRAAGAPEPTTNGWMDTDDLIFNIQKLYAATHREKEERGRQGTAQTESRANSSRSPARTEGYKSPYERKREKEIRQLTNKLESMKKTQEAREQQLHQMRKNTALGELTNMESIIRNKIQVTREQIADQHAYLLHLRHTEANNEIKQREKMVEDQLLKREARFQKKLDEVLHRKAEIEAQAAQAAQAAGLEGEGQVKSGEKRTLEDQYSQYKKRNGTLNTRQVFDMLKSEEKKQTKVSKEAEVEKKVLMSKQLAQKETATREKLRELKEMLRKSQEETLLGQQSLVQAAMSGPHSSTENDNGNNVFGVHISQTSSAGEQDRKRPSEINNNDLSKTFVIEENGKVSSSATCTVEDLETSMTRGNDDEKEKDVKDRLKSGLPQRVSAGIDSSSQHQQQEKDHQSVASAPAESQERQSLSRFGSRVEVQLEARWERPYSRPSTAASSRSQEWVTPQERRRTSGLSPTSNNSSSNIRPPSGSSSPQDLTSSWRTVSTGGSDRDRTDATDEVGQNEVPVSQADTENVNDDEPRGQASPVADHNPDFESYMPTVMPSEYVRSMSSNDKFDARKMGLSSKTFDSALSSMLNDESKTVAYGFKFYDQYARSAKAAPNKSFVVRNPSRSQKNPEPRSIGVAPKESHSQKDPYAQKERLVNAWGPEAKNSPVSKRLAQFLADDGKEKAKPPLPKQDSSKAPRTDSSLTFLERLTKMQEEQSCSDEMEITSPRIQAMQDTQRESTYMGRIQAERDRISKIRRAREAAEAIQRAWRRYSQYSS</sequence>
<dbReference type="PRINTS" id="PR00380">
    <property type="entry name" value="KINESINHEAVY"/>
</dbReference>
<dbReference type="PROSITE" id="PS00411">
    <property type="entry name" value="KINESIN_MOTOR_1"/>
    <property type="match status" value="1"/>
</dbReference>
<feature type="compositionally biased region" description="Polar residues" evidence="10">
    <location>
        <begin position="827"/>
        <end position="851"/>
    </location>
</feature>
<feature type="region of interest" description="Disordered" evidence="10">
    <location>
        <begin position="475"/>
        <end position="551"/>
    </location>
</feature>
<keyword evidence="6 8" id="KW-0505">Motor protein</keyword>
<organism evidence="12 13">
    <name type="scientific">Batillaria attramentaria</name>
    <dbReference type="NCBI Taxonomy" id="370345"/>
    <lineage>
        <taxon>Eukaryota</taxon>
        <taxon>Metazoa</taxon>
        <taxon>Spiralia</taxon>
        <taxon>Lophotrochozoa</taxon>
        <taxon>Mollusca</taxon>
        <taxon>Gastropoda</taxon>
        <taxon>Caenogastropoda</taxon>
        <taxon>Sorbeoconcha</taxon>
        <taxon>Cerithioidea</taxon>
        <taxon>Batillariidae</taxon>
        <taxon>Batillaria</taxon>
    </lineage>
</organism>
<dbReference type="Gene3D" id="3.40.850.10">
    <property type="entry name" value="Kinesin motor domain"/>
    <property type="match status" value="1"/>
</dbReference>
<keyword evidence="2" id="KW-0493">Microtubule</keyword>
<feature type="compositionally biased region" description="Basic and acidic residues" evidence="10">
    <location>
        <begin position="1168"/>
        <end position="1183"/>
    </location>
</feature>
<dbReference type="GO" id="GO:0003774">
    <property type="term" value="F:cytoskeletal motor activity"/>
    <property type="evidence" value="ECO:0007669"/>
    <property type="project" value="UniProtKB-UniRule"/>
</dbReference>
<dbReference type="SMART" id="SM00129">
    <property type="entry name" value="KISc"/>
    <property type="match status" value="1"/>
</dbReference>
<feature type="compositionally biased region" description="Polar residues" evidence="10">
    <location>
        <begin position="577"/>
        <end position="591"/>
    </location>
</feature>
<feature type="domain" description="Kinesin motor" evidence="11">
    <location>
        <begin position="3"/>
        <end position="373"/>
    </location>
</feature>
<evidence type="ECO:0000256" key="1">
    <source>
        <dbReference type="ARBA" id="ARBA00004245"/>
    </source>
</evidence>
<dbReference type="PANTHER" id="PTHR47968">
    <property type="entry name" value="CENTROMERE PROTEIN E"/>
    <property type="match status" value="1"/>
</dbReference>
<dbReference type="InterPro" id="IPR001752">
    <property type="entry name" value="Kinesin_motor_dom"/>
</dbReference>
<keyword evidence="4 8" id="KW-0067">ATP-binding</keyword>
<feature type="region of interest" description="Disordered" evidence="10">
    <location>
        <begin position="724"/>
        <end position="746"/>
    </location>
</feature>
<protein>
    <recommendedName>
        <fullName evidence="11">Kinesin motor domain-containing protein</fullName>
    </recommendedName>
</protein>
<dbReference type="GO" id="GO:0005874">
    <property type="term" value="C:microtubule"/>
    <property type="evidence" value="ECO:0007669"/>
    <property type="project" value="UniProtKB-KW"/>
</dbReference>
<evidence type="ECO:0000256" key="9">
    <source>
        <dbReference type="SAM" id="Coils"/>
    </source>
</evidence>
<feature type="compositionally biased region" description="Polar residues" evidence="10">
    <location>
        <begin position="475"/>
        <end position="487"/>
    </location>
</feature>
<dbReference type="InterPro" id="IPR019821">
    <property type="entry name" value="Kinesin_motor_CS"/>
</dbReference>
<evidence type="ECO:0000256" key="10">
    <source>
        <dbReference type="SAM" id="MobiDB-lite"/>
    </source>
</evidence>
<keyword evidence="13" id="KW-1185">Reference proteome</keyword>